<organism evidence="7 8">
    <name type="scientific">Acyrthosiphon pisum</name>
    <name type="common">Pea aphid</name>
    <dbReference type="NCBI Taxonomy" id="7029"/>
    <lineage>
        <taxon>Eukaryota</taxon>
        <taxon>Metazoa</taxon>
        <taxon>Ecdysozoa</taxon>
        <taxon>Arthropoda</taxon>
        <taxon>Hexapoda</taxon>
        <taxon>Insecta</taxon>
        <taxon>Pterygota</taxon>
        <taxon>Neoptera</taxon>
        <taxon>Paraneoptera</taxon>
        <taxon>Hemiptera</taxon>
        <taxon>Sternorrhyncha</taxon>
        <taxon>Aphidomorpha</taxon>
        <taxon>Aphidoidea</taxon>
        <taxon>Aphididae</taxon>
        <taxon>Macrosiphini</taxon>
        <taxon>Acyrthosiphon</taxon>
    </lineage>
</organism>
<evidence type="ECO:0000256" key="1">
    <source>
        <dbReference type="ARBA" id="ARBA00004123"/>
    </source>
</evidence>
<dbReference type="GeneID" id="107885019"/>
<dbReference type="InterPro" id="IPR052035">
    <property type="entry name" value="ZnF_BED_domain_contain"/>
</dbReference>
<feature type="domain" description="HAT C-terminal dimerisation" evidence="6">
    <location>
        <begin position="227"/>
        <end position="306"/>
    </location>
</feature>
<keyword evidence="8" id="KW-1185">Reference proteome</keyword>
<reference evidence="7" key="2">
    <citation type="submission" date="2022-06" db="UniProtKB">
        <authorList>
            <consortium name="EnsemblMetazoa"/>
        </authorList>
    </citation>
    <scope>IDENTIFICATION</scope>
</reference>
<dbReference type="Pfam" id="PF05699">
    <property type="entry name" value="Dimer_Tnp_hAT"/>
    <property type="match status" value="1"/>
</dbReference>
<reference evidence="8" key="1">
    <citation type="submission" date="2010-06" db="EMBL/GenBank/DDBJ databases">
        <authorList>
            <person name="Jiang H."/>
            <person name="Abraham K."/>
            <person name="Ali S."/>
            <person name="Alsbrooks S.L."/>
            <person name="Anim B.N."/>
            <person name="Anosike U.S."/>
            <person name="Attaway T."/>
            <person name="Bandaranaike D.P."/>
            <person name="Battles P.K."/>
            <person name="Bell S.N."/>
            <person name="Bell A.V."/>
            <person name="Beltran B."/>
            <person name="Bickham C."/>
            <person name="Bustamante Y."/>
            <person name="Caleb T."/>
            <person name="Canada A."/>
            <person name="Cardenas V."/>
            <person name="Carter K."/>
            <person name="Chacko J."/>
            <person name="Chandrabose M.N."/>
            <person name="Chavez D."/>
            <person name="Chavez A."/>
            <person name="Chen L."/>
            <person name="Chu H.-S."/>
            <person name="Claassen K.J."/>
            <person name="Cockrell R."/>
            <person name="Collins M."/>
            <person name="Cooper J.A."/>
            <person name="Cree A."/>
            <person name="Curry S.M."/>
            <person name="Da Y."/>
            <person name="Dao M.D."/>
            <person name="Das B."/>
            <person name="Davila M.-L."/>
            <person name="Davy-Carroll L."/>
            <person name="Denson S."/>
            <person name="Dinh H."/>
            <person name="Ebong V.E."/>
            <person name="Edwards J.R."/>
            <person name="Egan A."/>
            <person name="El-Daye J."/>
            <person name="Escobedo L."/>
            <person name="Fernandez S."/>
            <person name="Fernando P.R."/>
            <person name="Flagg N."/>
            <person name="Forbes L.D."/>
            <person name="Fowler R.G."/>
            <person name="Fu Q."/>
            <person name="Gabisi R.A."/>
            <person name="Ganer J."/>
            <person name="Garbino Pronczuk A."/>
            <person name="Garcia R.M."/>
            <person name="Garner T."/>
            <person name="Garrett T.E."/>
            <person name="Gonzalez D.A."/>
            <person name="Hamid H."/>
            <person name="Hawkins E.S."/>
            <person name="Hirani K."/>
            <person name="Hogues M.E."/>
            <person name="Hollins B."/>
            <person name="Hsiao C.-H."/>
            <person name="Jabil R."/>
            <person name="James M.L."/>
            <person name="Jhangiani S.N."/>
            <person name="Johnson B."/>
            <person name="Johnson Q."/>
            <person name="Joshi V."/>
            <person name="Kalu J.B."/>
            <person name="Kam C."/>
            <person name="Kashfia A."/>
            <person name="Keebler J."/>
            <person name="Kisamo H."/>
            <person name="Kovar C.L."/>
            <person name="Lago L.A."/>
            <person name="Lai C.-Y."/>
            <person name="Laidlaw J."/>
            <person name="Lara F."/>
            <person name="Le T.-K."/>
            <person name="Lee S.L."/>
            <person name="Legall F.H."/>
            <person name="Lemon S.J."/>
            <person name="Lewis L.R."/>
            <person name="Li B."/>
            <person name="Liu Y."/>
            <person name="Liu Y.-S."/>
            <person name="Lopez J."/>
            <person name="Lozado R.J."/>
            <person name="Lu J."/>
            <person name="Madu R.C."/>
            <person name="Maheshwari M."/>
            <person name="Maheshwari R."/>
            <person name="Malloy K."/>
            <person name="Martinez E."/>
            <person name="Mathew T."/>
            <person name="Mercado I.C."/>
            <person name="Mercado C."/>
            <person name="Meyer B."/>
            <person name="Montgomery K."/>
            <person name="Morgan M.B."/>
            <person name="Munidasa M."/>
            <person name="Nazareth L.V."/>
            <person name="Nelson J."/>
            <person name="Ng B.M."/>
            <person name="Nguyen N.B."/>
            <person name="Nguyen P.Q."/>
            <person name="Nguyen T."/>
            <person name="Obregon M."/>
            <person name="Okwuonu G.O."/>
            <person name="Onwere C.G."/>
            <person name="Orozco G."/>
            <person name="Parra A."/>
            <person name="Patel S."/>
            <person name="Patil S."/>
            <person name="Perez A."/>
            <person name="Perez Y."/>
            <person name="Pham C."/>
            <person name="Primus E.L."/>
            <person name="Pu L.-L."/>
            <person name="Puazo M."/>
            <person name="Qin X."/>
            <person name="Quiroz J.B."/>
            <person name="Reese J."/>
            <person name="Richards S."/>
            <person name="Rives C.M."/>
            <person name="Robberts R."/>
            <person name="Ruiz S.J."/>
            <person name="Ruiz M.J."/>
            <person name="Santibanez J."/>
            <person name="Schneider B.W."/>
            <person name="Sisson I."/>
            <person name="Smith M."/>
            <person name="Sodergren E."/>
            <person name="Song X.-Z."/>
            <person name="Song B.B."/>
            <person name="Summersgill H."/>
            <person name="Thelus R."/>
            <person name="Thornton R.D."/>
            <person name="Trejos Z.Y."/>
            <person name="Usmani K."/>
            <person name="Vattathil S."/>
            <person name="Villasana D."/>
            <person name="Walker D.L."/>
            <person name="Wang S."/>
            <person name="Wang K."/>
            <person name="White C.S."/>
            <person name="Williams A.C."/>
            <person name="Williamson J."/>
            <person name="Wilson K."/>
            <person name="Woghiren I.O."/>
            <person name="Woodworth J.R."/>
            <person name="Worley K.C."/>
            <person name="Wright R.A."/>
            <person name="Wu W."/>
            <person name="Young L."/>
            <person name="Zhang L."/>
            <person name="Zhang J."/>
            <person name="Zhu Y."/>
            <person name="Muzny D.M."/>
            <person name="Weinstock G."/>
            <person name="Gibbs R.A."/>
        </authorList>
    </citation>
    <scope>NUCLEOTIDE SEQUENCE [LARGE SCALE GENOMIC DNA]</scope>
    <source>
        <strain evidence="8">LSR1</strain>
    </source>
</reference>
<dbReference type="PANTHER" id="PTHR46481:SF10">
    <property type="entry name" value="ZINC FINGER BED DOMAIN-CONTAINING PROTEIN 39"/>
    <property type="match status" value="1"/>
</dbReference>
<dbReference type="EnsemblMetazoa" id="XM_029485114.1">
    <property type="protein sequence ID" value="XP_029340974.1"/>
    <property type="gene ID" value="LOC107885019"/>
</dbReference>
<name>A0A8R2JKS7_ACYPI</name>
<evidence type="ECO:0000259" key="6">
    <source>
        <dbReference type="Pfam" id="PF05699"/>
    </source>
</evidence>
<keyword evidence="5" id="KW-0539">Nucleus</keyword>
<dbReference type="SUPFAM" id="SSF53098">
    <property type="entry name" value="Ribonuclease H-like"/>
    <property type="match status" value="1"/>
</dbReference>
<dbReference type="OrthoDB" id="6617368at2759"/>
<keyword evidence="2" id="KW-0479">Metal-binding</keyword>
<dbReference type="GO" id="GO:0005634">
    <property type="term" value="C:nucleus"/>
    <property type="evidence" value="ECO:0007669"/>
    <property type="project" value="UniProtKB-SubCell"/>
</dbReference>
<dbReference type="InterPro" id="IPR008906">
    <property type="entry name" value="HATC_C_dom"/>
</dbReference>
<dbReference type="GO" id="GO:0008270">
    <property type="term" value="F:zinc ion binding"/>
    <property type="evidence" value="ECO:0007669"/>
    <property type="project" value="UniProtKB-KW"/>
</dbReference>
<dbReference type="Proteomes" id="UP000007819">
    <property type="component" value="Chromosome X"/>
</dbReference>
<evidence type="ECO:0000256" key="2">
    <source>
        <dbReference type="ARBA" id="ARBA00022723"/>
    </source>
</evidence>
<evidence type="ECO:0000256" key="4">
    <source>
        <dbReference type="ARBA" id="ARBA00022833"/>
    </source>
</evidence>
<evidence type="ECO:0000313" key="8">
    <source>
        <dbReference type="Proteomes" id="UP000007819"/>
    </source>
</evidence>
<evidence type="ECO:0000256" key="3">
    <source>
        <dbReference type="ARBA" id="ARBA00022771"/>
    </source>
</evidence>
<protein>
    <recommendedName>
        <fullName evidence="6">HAT C-terminal dimerisation domain-containing protein</fullName>
    </recommendedName>
</protein>
<comment type="subcellular location">
    <subcellularLocation>
        <location evidence="1">Nucleus</location>
    </subcellularLocation>
</comment>
<dbReference type="AlphaFoldDB" id="A0A8R2JKS7"/>
<dbReference type="RefSeq" id="XP_029340974.1">
    <property type="nucleotide sequence ID" value="XM_029485114.1"/>
</dbReference>
<dbReference type="InterPro" id="IPR012337">
    <property type="entry name" value="RNaseH-like_sf"/>
</dbReference>
<keyword evidence="4" id="KW-0862">Zinc</keyword>
<dbReference type="KEGG" id="api:107885019"/>
<proteinExistence type="predicted"/>
<sequence length="307" mass="35002">MYQTSNGSKAPKKLMQDISTRWNSTYYMLDRFVELEDAIRGTLGLLDNPPQTLSADEWKITKELIQVLRPFEEATKAVSGSKYMTASIILVISQGLKNVCEQMARKNFTVEVINVLQQLLSGMNHRDRWGVIENSKTLVRCTFLDPRFKSITLSDSMQQSVKNDVIELTAEIISKDRSSNAPLQEDSNSIPEPVDRDENVVSIWKTIDTKVAQLQPTGTVTSRAIIEVQRYLEDSIINRNCDPLKWWFDNKHNYPYLNQLARKMLCALGTSVPCERVFSKAGLLLSDRRCNLSSKKAEMLLFLNQNT</sequence>
<accession>A0A8R2JKS7</accession>
<dbReference type="GO" id="GO:0046983">
    <property type="term" value="F:protein dimerization activity"/>
    <property type="evidence" value="ECO:0007669"/>
    <property type="project" value="InterPro"/>
</dbReference>
<dbReference type="PANTHER" id="PTHR46481">
    <property type="entry name" value="ZINC FINGER BED DOMAIN-CONTAINING PROTEIN 4"/>
    <property type="match status" value="1"/>
</dbReference>
<evidence type="ECO:0000256" key="5">
    <source>
        <dbReference type="ARBA" id="ARBA00023242"/>
    </source>
</evidence>
<evidence type="ECO:0000313" key="7">
    <source>
        <dbReference type="EnsemblMetazoa" id="XP_029340974.1"/>
    </source>
</evidence>
<keyword evidence="3" id="KW-0863">Zinc-finger</keyword>